<comment type="subcellular location">
    <subcellularLocation>
        <location evidence="2">Membrane</location>
        <topology evidence="2">Single-pass membrane protein</topology>
    </subcellularLocation>
    <subcellularLocation>
        <location evidence="16">Plastid</location>
        <location evidence="16">Chloroplast outer membrane</location>
    </subcellularLocation>
</comment>
<keyword evidence="9" id="KW-0378">Hydrolase</keyword>
<dbReference type="Pfam" id="PF04548">
    <property type="entry name" value="AIG1"/>
    <property type="match status" value="1"/>
</dbReference>
<keyword evidence="4" id="KW-0150">Chloroplast</keyword>
<evidence type="ECO:0000256" key="17">
    <source>
        <dbReference type="SAM" id="Coils"/>
    </source>
</evidence>
<evidence type="ECO:0000256" key="7">
    <source>
        <dbReference type="ARBA" id="ARBA00022723"/>
    </source>
</evidence>
<dbReference type="CDD" id="cd22265">
    <property type="entry name" value="UDM1_RNF168"/>
    <property type="match status" value="1"/>
</dbReference>
<gene>
    <name evidence="19" type="ORF">CYY_000699</name>
</gene>
<keyword evidence="12" id="KW-0653">Protein transport</keyword>
<evidence type="ECO:0000256" key="5">
    <source>
        <dbReference type="ARBA" id="ARBA00022640"/>
    </source>
</evidence>
<keyword evidence="20" id="KW-1185">Reference proteome</keyword>
<dbReference type="Proteomes" id="UP000695562">
    <property type="component" value="Unassembled WGS sequence"/>
</dbReference>
<organism evidence="19 20">
    <name type="scientific">Polysphondylium violaceum</name>
    <dbReference type="NCBI Taxonomy" id="133409"/>
    <lineage>
        <taxon>Eukaryota</taxon>
        <taxon>Amoebozoa</taxon>
        <taxon>Evosea</taxon>
        <taxon>Eumycetozoa</taxon>
        <taxon>Dictyostelia</taxon>
        <taxon>Dictyosteliales</taxon>
        <taxon>Dictyosteliaceae</taxon>
        <taxon>Polysphondylium</taxon>
    </lineage>
</organism>
<dbReference type="Gene3D" id="3.40.50.300">
    <property type="entry name" value="P-loop containing nucleotide triphosphate hydrolases"/>
    <property type="match status" value="1"/>
</dbReference>
<name>A0A8J4Q2A6_9MYCE</name>
<evidence type="ECO:0000256" key="16">
    <source>
        <dbReference type="ARBA" id="ARBA00024013"/>
    </source>
</evidence>
<dbReference type="InterPro" id="IPR006703">
    <property type="entry name" value="G_AIG1"/>
</dbReference>
<evidence type="ECO:0000256" key="8">
    <source>
        <dbReference type="ARBA" id="ARBA00022741"/>
    </source>
</evidence>
<dbReference type="OrthoDB" id="5985928at2759"/>
<evidence type="ECO:0000313" key="20">
    <source>
        <dbReference type="Proteomes" id="UP000695562"/>
    </source>
</evidence>
<keyword evidence="5" id="KW-0934">Plastid</keyword>
<keyword evidence="15" id="KW-0472">Membrane</keyword>
<accession>A0A8J4Q2A6</accession>
<evidence type="ECO:0000256" key="4">
    <source>
        <dbReference type="ARBA" id="ARBA00022528"/>
    </source>
</evidence>
<evidence type="ECO:0000256" key="14">
    <source>
        <dbReference type="ARBA" id="ARBA00023134"/>
    </source>
</evidence>
<evidence type="ECO:0000256" key="13">
    <source>
        <dbReference type="ARBA" id="ARBA00022989"/>
    </source>
</evidence>
<evidence type="ECO:0000256" key="6">
    <source>
        <dbReference type="ARBA" id="ARBA00022692"/>
    </source>
</evidence>
<feature type="domain" description="AIG1-type G" evidence="18">
    <location>
        <begin position="1"/>
        <end position="211"/>
    </location>
</feature>
<evidence type="ECO:0000256" key="10">
    <source>
        <dbReference type="ARBA" id="ARBA00022805"/>
    </source>
</evidence>
<evidence type="ECO:0000256" key="1">
    <source>
        <dbReference type="ARBA" id="ARBA00001946"/>
    </source>
</evidence>
<evidence type="ECO:0000256" key="12">
    <source>
        <dbReference type="ARBA" id="ARBA00022927"/>
    </source>
</evidence>
<dbReference type="PANTHER" id="PTHR10903">
    <property type="entry name" value="GTPASE, IMAP FAMILY MEMBER-RELATED"/>
    <property type="match status" value="1"/>
</dbReference>
<keyword evidence="13" id="KW-1133">Transmembrane helix</keyword>
<evidence type="ECO:0000256" key="2">
    <source>
        <dbReference type="ARBA" id="ARBA00004167"/>
    </source>
</evidence>
<keyword evidence="17" id="KW-0175">Coiled coil</keyword>
<dbReference type="GO" id="GO:0046872">
    <property type="term" value="F:metal ion binding"/>
    <property type="evidence" value="ECO:0007669"/>
    <property type="project" value="UniProtKB-KW"/>
</dbReference>
<evidence type="ECO:0000256" key="3">
    <source>
        <dbReference type="ARBA" id="ARBA00022448"/>
    </source>
</evidence>
<dbReference type="InterPro" id="IPR027417">
    <property type="entry name" value="P-loop_NTPase"/>
</dbReference>
<dbReference type="PROSITE" id="PS51720">
    <property type="entry name" value="G_AIG1"/>
    <property type="match status" value="1"/>
</dbReference>
<keyword evidence="8" id="KW-0547">Nucleotide-binding</keyword>
<dbReference type="InterPro" id="IPR008999">
    <property type="entry name" value="Actin-crosslinking"/>
</dbReference>
<dbReference type="AlphaFoldDB" id="A0A8J4Q2A6"/>
<protein>
    <recommendedName>
        <fullName evidence="18">AIG1-type G domain-containing protein</fullName>
    </recommendedName>
</protein>
<dbReference type="EMBL" id="AJWJ01000014">
    <property type="protein sequence ID" value="KAF2077975.1"/>
    <property type="molecule type" value="Genomic_DNA"/>
</dbReference>
<comment type="cofactor">
    <cofactor evidence="1">
        <name>Mg(2+)</name>
        <dbReference type="ChEBI" id="CHEBI:18420"/>
    </cofactor>
</comment>
<keyword evidence="11" id="KW-0460">Magnesium</keyword>
<dbReference type="PANTHER" id="PTHR10903:SF135">
    <property type="entry name" value="TRANSLOCASE OF CHLOROPLAST 120, CHLOROPLASTIC-RELATED"/>
    <property type="match status" value="1"/>
</dbReference>
<dbReference type="SUPFAM" id="SSF52540">
    <property type="entry name" value="P-loop containing nucleoside triphosphate hydrolases"/>
    <property type="match status" value="1"/>
</dbReference>
<evidence type="ECO:0000256" key="11">
    <source>
        <dbReference type="ARBA" id="ARBA00022842"/>
    </source>
</evidence>
<reference evidence="19" key="1">
    <citation type="submission" date="2020-01" db="EMBL/GenBank/DDBJ databases">
        <title>Development of genomics and gene disruption for Polysphondylium violaceum indicates a role for the polyketide synthase stlB in stalk morphogenesis.</title>
        <authorList>
            <person name="Narita B."/>
            <person name="Kawabe Y."/>
            <person name="Kin K."/>
            <person name="Saito T."/>
            <person name="Gibbs R."/>
            <person name="Kuspa A."/>
            <person name="Muzny D."/>
            <person name="Queller D."/>
            <person name="Richards S."/>
            <person name="Strassman J."/>
            <person name="Sucgang R."/>
            <person name="Worley K."/>
            <person name="Schaap P."/>
        </authorList>
    </citation>
    <scope>NUCLEOTIDE SEQUENCE</scope>
    <source>
        <strain evidence="19">QSvi11</strain>
    </source>
</reference>
<keyword evidence="3" id="KW-0813">Transport</keyword>
<keyword evidence="6" id="KW-0812">Transmembrane</keyword>
<dbReference type="GO" id="GO:0016020">
    <property type="term" value="C:membrane"/>
    <property type="evidence" value="ECO:0007669"/>
    <property type="project" value="UniProtKB-SubCell"/>
</dbReference>
<evidence type="ECO:0000259" key="18">
    <source>
        <dbReference type="PROSITE" id="PS51720"/>
    </source>
</evidence>
<dbReference type="GO" id="GO:0005525">
    <property type="term" value="F:GTP binding"/>
    <property type="evidence" value="ECO:0007669"/>
    <property type="project" value="UniProtKB-KW"/>
</dbReference>
<dbReference type="GO" id="GO:0015031">
    <property type="term" value="P:protein transport"/>
    <property type="evidence" value="ECO:0007669"/>
    <property type="project" value="UniProtKB-KW"/>
</dbReference>
<dbReference type="SUPFAM" id="SSF50405">
    <property type="entry name" value="Actin-crosslinking proteins"/>
    <property type="match status" value="1"/>
</dbReference>
<evidence type="ECO:0000256" key="9">
    <source>
        <dbReference type="ARBA" id="ARBA00022801"/>
    </source>
</evidence>
<keyword evidence="7" id="KW-0479">Metal-binding</keyword>
<keyword evidence="14" id="KW-0342">GTP-binding</keyword>
<dbReference type="InterPro" id="IPR045058">
    <property type="entry name" value="GIMA/IAN/Toc"/>
</dbReference>
<dbReference type="Gene3D" id="2.80.10.50">
    <property type="match status" value="1"/>
</dbReference>
<evidence type="ECO:0000256" key="15">
    <source>
        <dbReference type="ARBA" id="ARBA00023136"/>
    </source>
</evidence>
<dbReference type="CDD" id="cd00257">
    <property type="entry name" value="beta-trefoil_FSCN-like"/>
    <property type="match status" value="1"/>
</dbReference>
<evidence type="ECO:0000313" key="19">
    <source>
        <dbReference type="EMBL" id="KAF2077975.1"/>
    </source>
</evidence>
<proteinExistence type="predicted"/>
<feature type="coiled-coil region" evidence="17">
    <location>
        <begin position="203"/>
        <end position="247"/>
    </location>
</feature>
<comment type="caution">
    <text evidence="19">The sequence shown here is derived from an EMBL/GenBank/DDBJ whole genome shotgun (WGS) entry which is preliminary data.</text>
</comment>
<keyword evidence="10" id="KW-1002">Plastid outer membrane</keyword>
<sequence length="388" mass="44655">MIRNILIIGRTGSGKSTLGNTITSTNCFKESEYGVSETKQYKVVSFSHQGVAYNIIDTVGLGDTKMGERQILDQMVSAFKGITDNLSQIIYVFSGKFTQDEIDAYNLLNLVFGQDVSRITTIVRTRFPKFTDTEACNTDKQLIINENNQTNVIVSRCNKFIHVNNMTEDEQPTLKNRVDAKTILLVHLQGCTTAIPTNEQAMRNNINSHYQRIEDEKRRQQERERQLAEQQRVLAEQQRLAELHRRELEAKILAEKRLRGYDFWNRNIVIQNWHGQYMTAGVNPYSTFRGPSQTFTLVPVEGYKVAIRSENGLYLRAHPGGQGAKLDLSNNLLDWEKFILVPHGDHWGILSFHGTYIRSHRIRGFNKSASIDLQVHMREWEFYKLIPV</sequence>
<dbReference type="GO" id="GO:0016787">
    <property type="term" value="F:hydrolase activity"/>
    <property type="evidence" value="ECO:0007669"/>
    <property type="project" value="UniProtKB-KW"/>
</dbReference>